<keyword evidence="2" id="KW-1185">Reference proteome</keyword>
<accession>A0ACC4AW54</accession>
<reference evidence="1 2" key="1">
    <citation type="journal article" date="2024" name="Plant Biotechnol. J.">
        <title>Genome and CRISPR/Cas9 system of a widespread forest tree (Populus alba) in the world.</title>
        <authorList>
            <person name="Liu Y.J."/>
            <person name="Jiang P.F."/>
            <person name="Han X.M."/>
            <person name="Li X.Y."/>
            <person name="Wang H.M."/>
            <person name="Wang Y.J."/>
            <person name="Wang X.X."/>
            <person name="Zeng Q.Y."/>
        </authorList>
    </citation>
    <scope>NUCLEOTIDE SEQUENCE [LARGE SCALE GENOMIC DNA]</scope>
    <source>
        <strain evidence="2">cv. PAL-ZL1</strain>
    </source>
</reference>
<dbReference type="Proteomes" id="UP000309997">
    <property type="component" value="Unassembled WGS sequence"/>
</dbReference>
<organism evidence="1 2">
    <name type="scientific">Populus alba</name>
    <name type="common">White poplar</name>
    <dbReference type="NCBI Taxonomy" id="43335"/>
    <lineage>
        <taxon>Eukaryota</taxon>
        <taxon>Viridiplantae</taxon>
        <taxon>Streptophyta</taxon>
        <taxon>Embryophyta</taxon>
        <taxon>Tracheophyta</taxon>
        <taxon>Spermatophyta</taxon>
        <taxon>Magnoliopsida</taxon>
        <taxon>eudicotyledons</taxon>
        <taxon>Gunneridae</taxon>
        <taxon>Pentapetalae</taxon>
        <taxon>rosids</taxon>
        <taxon>fabids</taxon>
        <taxon>Malpighiales</taxon>
        <taxon>Salicaceae</taxon>
        <taxon>Saliceae</taxon>
        <taxon>Populus</taxon>
    </lineage>
</organism>
<comment type="caution">
    <text evidence="1">The sequence shown here is derived from an EMBL/GenBank/DDBJ whole genome shotgun (WGS) entry which is preliminary data.</text>
</comment>
<protein>
    <submittedName>
        <fullName evidence="1">Uncharacterized protein</fullName>
    </submittedName>
</protein>
<proteinExistence type="predicted"/>
<name>A0ACC4AW54_POPAL</name>
<evidence type="ECO:0000313" key="2">
    <source>
        <dbReference type="Proteomes" id="UP000309997"/>
    </source>
</evidence>
<dbReference type="EMBL" id="RCHU02000015">
    <property type="protein sequence ID" value="KAL3570437.1"/>
    <property type="molecule type" value="Genomic_DNA"/>
</dbReference>
<evidence type="ECO:0000313" key="1">
    <source>
        <dbReference type="EMBL" id="KAL3570437.1"/>
    </source>
</evidence>
<gene>
    <name evidence="1" type="ORF">D5086_027686</name>
</gene>
<sequence>MFSSIDYNTLLPSLLLKAFSNCNSLKARPPLSFFDVNSTALTSSLHFCACCSLYGTGFGHPFVWFWINKIPFQVSNTDVIVTSFTSCGFLSARPPRPSLNYADNHVRRPSSDELERNLEETRNLINMFRGLHDAQFVRLSSETIEVLNLVPGLQARQTDLPFQKIEVFESAWRG</sequence>